<dbReference type="Proteomes" id="UP000637628">
    <property type="component" value="Unassembled WGS sequence"/>
</dbReference>
<dbReference type="Gene3D" id="1.25.40.10">
    <property type="entry name" value="Tetratricopeptide repeat domain"/>
    <property type="match status" value="3"/>
</dbReference>
<evidence type="ECO:0000256" key="1">
    <source>
        <dbReference type="ARBA" id="ARBA00022737"/>
    </source>
</evidence>
<dbReference type="PROSITE" id="PS50005">
    <property type="entry name" value="TPR"/>
    <property type="match status" value="2"/>
</dbReference>
<dbReference type="PANTHER" id="PTHR44858:SF1">
    <property type="entry name" value="UDP-N-ACETYLGLUCOSAMINE--PEPTIDE N-ACETYLGLUCOSAMINYLTRANSFERASE SPINDLY-RELATED"/>
    <property type="match status" value="1"/>
</dbReference>
<evidence type="ECO:0000313" key="5">
    <source>
        <dbReference type="Proteomes" id="UP000637628"/>
    </source>
</evidence>
<dbReference type="InterPro" id="IPR011990">
    <property type="entry name" value="TPR-like_helical_dom_sf"/>
</dbReference>
<feature type="repeat" description="TPR" evidence="3">
    <location>
        <begin position="435"/>
        <end position="468"/>
    </location>
</feature>
<dbReference type="Pfam" id="PF13432">
    <property type="entry name" value="TPR_16"/>
    <property type="match status" value="3"/>
</dbReference>
<sequence>MLRYPHVVGARARDRLAMTELPAGAVVAHCHQGLRGPFTGVDTVLEAVLPDVVRRWPDLVDAHRFELLEAIPELSALIGPPASTLAKDAPFAERTRWYGRIMTRCFSQGMITLLRDYALRLRAAGGAPPTLVFDDVHRAESATQQFVALFVRRVGADLWPAVIGSDGAVEPELQAALADFADRVDAVPRPDSRVRSGAELAAEYVWSDGTSDNPAAYRAYRDLDATERAAMHDQRAAELEPDATWGVRVAALVHHLERGTDPRGKGVEALQAAAEYLTFMGFQEAAAAMSERGRALTDPDTEPETYRKFTNILIAQVLGLGRLDEAEALCSEVRQRYAQPFAHMTTSYFLAMIYTRFAEPRDHEKAIGFQNNAVVIAKSLADERQRLVYSGFHDNGLALIEMHRGNLARALTLVDDAMARVDAKLGADEWVLHRSQLLYNRGRLLGATGHDDEAYATFTTLSELDPHYTDYLSERAKISRKRGDLAAAIRDYDRADELGPPFVELFHNRGSAYAELGMVEKARADFDFVLDMEPDEADTLLSRAELLLGEGELEAAAADASRALAIFPRDPRLLCLRGMIHLVAGNAASARSYLDAALQWDPDYPAALINRAVAHFELAEPGLSADDLTRALELVGPDADLLLNRGIAHAARADTAAALADFDAALELPDADRPELLRRRALCLVSS</sequence>
<evidence type="ECO:0000313" key="4">
    <source>
        <dbReference type="EMBL" id="GIE06221.1"/>
    </source>
</evidence>
<keyword evidence="5" id="KW-1185">Reference proteome</keyword>
<dbReference type="SMART" id="SM00028">
    <property type="entry name" value="TPR"/>
    <property type="match status" value="7"/>
</dbReference>
<protein>
    <recommendedName>
        <fullName evidence="6">Tetratricopeptide repeat protein</fullName>
    </recommendedName>
</protein>
<dbReference type="InterPro" id="IPR050498">
    <property type="entry name" value="Ycf3"/>
</dbReference>
<dbReference type="PANTHER" id="PTHR44858">
    <property type="entry name" value="TETRATRICOPEPTIDE REPEAT PROTEIN 6"/>
    <property type="match status" value="1"/>
</dbReference>
<dbReference type="EMBL" id="BOML01000059">
    <property type="protein sequence ID" value="GIE06221.1"/>
    <property type="molecule type" value="Genomic_DNA"/>
</dbReference>
<gene>
    <name evidence="4" type="ORF">Adu01nite_75710</name>
</gene>
<evidence type="ECO:0008006" key="6">
    <source>
        <dbReference type="Google" id="ProtNLM"/>
    </source>
</evidence>
<dbReference type="InterPro" id="IPR019734">
    <property type="entry name" value="TPR_rpt"/>
</dbReference>
<keyword evidence="2 3" id="KW-0802">TPR repeat</keyword>
<organism evidence="4 5">
    <name type="scientific">Paractinoplanes durhamensis</name>
    <dbReference type="NCBI Taxonomy" id="113563"/>
    <lineage>
        <taxon>Bacteria</taxon>
        <taxon>Bacillati</taxon>
        <taxon>Actinomycetota</taxon>
        <taxon>Actinomycetes</taxon>
        <taxon>Micromonosporales</taxon>
        <taxon>Micromonosporaceae</taxon>
        <taxon>Paractinoplanes</taxon>
    </lineage>
</organism>
<reference evidence="4 5" key="1">
    <citation type="submission" date="2021-01" db="EMBL/GenBank/DDBJ databases">
        <title>Whole genome shotgun sequence of Actinoplanes durhamensis NBRC 14914.</title>
        <authorList>
            <person name="Komaki H."/>
            <person name="Tamura T."/>
        </authorList>
    </citation>
    <scope>NUCLEOTIDE SEQUENCE [LARGE SCALE GENOMIC DNA]</scope>
    <source>
        <strain evidence="4 5">NBRC 14914</strain>
    </source>
</reference>
<accession>A0ABQ3Z8R7</accession>
<comment type="caution">
    <text evidence="4">The sequence shown here is derived from an EMBL/GenBank/DDBJ whole genome shotgun (WGS) entry which is preliminary data.</text>
</comment>
<evidence type="ECO:0000256" key="3">
    <source>
        <dbReference type="PROSITE-ProRule" id="PRU00339"/>
    </source>
</evidence>
<proteinExistence type="predicted"/>
<name>A0ABQ3Z8R7_9ACTN</name>
<evidence type="ECO:0000256" key="2">
    <source>
        <dbReference type="ARBA" id="ARBA00022803"/>
    </source>
</evidence>
<dbReference type="RefSeq" id="WP_203734063.1">
    <property type="nucleotide sequence ID" value="NZ_BAAATX010000022.1"/>
</dbReference>
<feature type="repeat" description="TPR" evidence="3">
    <location>
        <begin position="503"/>
        <end position="536"/>
    </location>
</feature>
<keyword evidence="1" id="KW-0677">Repeat</keyword>
<dbReference type="SUPFAM" id="SSF48452">
    <property type="entry name" value="TPR-like"/>
    <property type="match status" value="2"/>
</dbReference>